<feature type="signal peptide" evidence="2">
    <location>
        <begin position="1"/>
        <end position="16"/>
    </location>
</feature>
<evidence type="ECO:0000256" key="2">
    <source>
        <dbReference type="SAM" id="SignalP"/>
    </source>
</evidence>
<dbReference type="Proteomes" id="UP000053268">
    <property type="component" value="Unassembled WGS sequence"/>
</dbReference>
<proteinExistence type="predicted"/>
<gene>
    <name evidence="3" type="ORF">RR46_09343</name>
</gene>
<accession>A0A194PVL8</accession>
<dbReference type="EMBL" id="KQ459590">
    <property type="protein sequence ID" value="KPI97436.1"/>
    <property type="molecule type" value="Genomic_DNA"/>
</dbReference>
<evidence type="ECO:0000313" key="4">
    <source>
        <dbReference type="Proteomes" id="UP000053268"/>
    </source>
</evidence>
<evidence type="ECO:0000256" key="1">
    <source>
        <dbReference type="SAM" id="MobiDB-lite"/>
    </source>
</evidence>
<sequence length="357" mass="36786">MFKLVVLSSVLALVAANPSGLAPWGAWGHGWGLGLAASLLGAAHGALAAPVAAPIPIAPAGLRAYNYRGPISLAPGQPANILATDGRPLDTLSVNLDRSAHLTARALEHAGGHLLRKRSAPLLAAAPLAAAWSHSARLDIPAARLIAPAPLALSAAGHLGWGAPLAPWGLGALGHGLPLAHASRSEKVAVEEDLPFMYLEISFSIISIVHHGIVSDRKRRDVRAIGKRHSVADQWGGEASDGRSNNWGGDRSDDRGDNGALLQDMEAVKSLSVVVSGAVQVDVQRVEGPAVGGEDAGGLSGGQGHWPAVVSGCQERTVGEGRDDAGTRGSQEAGQHHQFHHLGLGLCCSLDVQTLMH</sequence>
<feature type="region of interest" description="Disordered" evidence="1">
    <location>
        <begin position="233"/>
        <end position="259"/>
    </location>
</feature>
<protein>
    <submittedName>
        <fullName evidence="3">Uncharacterized protein</fullName>
    </submittedName>
</protein>
<keyword evidence="2" id="KW-0732">Signal</keyword>
<keyword evidence="4" id="KW-1185">Reference proteome</keyword>
<name>A0A194PVL8_PAPXU</name>
<feature type="chain" id="PRO_5008263730" evidence="2">
    <location>
        <begin position="17"/>
        <end position="357"/>
    </location>
</feature>
<organism evidence="3 4">
    <name type="scientific">Papilio xuthus</name>
    <name type="common">Asian swallowtail butterfly</name>
    <dbReference type="NCBI Taxonomy" id="66420"/>
    <lineage>
        <taxon>Eukaryota</taxon>
        <taxon>Metazoa</taxon>
        <taxon>Ecdysozoa</taxon>
        <taxon>Arthropoda</taxon>
        <taxon>Hexapoda</taxon>
        <taxon>Insecta</taxon>
        <taxon>Pterygota</taxon>
        <taxon>Neoptera</taxon>
        <taxon>Endopterygota</taxon>
        <taxon>Lepidoptera</taxon>
        <taxon>Glossata</taxon>
        <taxon>Ditrysia</taxon>
        <taxon>Papilionoidea</taxon>
        <taxon>Papilionidae</taxon>
        <taxon>Papilioninae</taxon>
        <taxon>Papilio</taxon>
    </lineage>
</organism>
<dbReference type="AlphaFoldDB" id="A0A194PVL8"/>
<reference evidence="3 4" key="1">
    <citation type="journal article" date="2015" name="Nat. Commun.">
        <title>Outbred genome sequencing and CRISPR/Cas9 gene editing in butterflies.</title>
        <authorList>
            <person name="Li X."/>
            <person name="Fan D."/>
            <person name="Zhang W."/>
            <person name="Liu G."/>
            <person name="Zhang L."/>
            <person name="Zhao L."/>
            <person name="Fang X."/>
            <person name="Chen L."/>
            <person name="Dong Y."/>
            <person name="Chen Y."/>
            <person name="Ding Y."/>
            <person name="Zhao R."/>
            <person name="Feng M."/>
            <person name="Zhu Y."/>
            <person name="Feng Y."/>
            <person name="Jiang X."/>
            <person name="Zhu D."/>
            <person name="Xiang H."/>
            <person name="Feng X."/>
            <person name="Li S."/>
            <person name="Wang J."/>
            <person name="Zhang G."/>
            <person name="Kronforst M.R."/>
            <person name="Wang W."/>
        </authorList>
    </citation>
    <scope>NUCLEOTIDE SEQUENCE [LARGE SCALE GENOMIC DNA]</scope>
    <source>
        <strain evidence="3">Ya'a_city_454_Px</strain>
        <tissue evidence="3">Whole body</tissue>
    </source>
</reference>
<evidence type="ECO:0000313" key="3">
    <source>
        <dbReference type="EMBL" id="KPI97436.1"/>
    </source>
</evidence>